<name>A0A679HFH4_BACT4</name>
<gene>
    <name evidence="1" type="ORF">BatF92_00100</name>
</gene>
<sequence>MNVDIDITKSTLLKLGIAGSLAKRNSPGLADNEMLWGMLFGYNPIATPVYYSNGYAPISHRDNVNKLNPWVASTQTGYNEDWQNNVQTNVTLEQNFDFITKGLKFVGRFGYDTDNSNWINRHRQPDLYKANGRRQETGEIIYEKMFSAYDMTQSSGSSGKRREFLDLLLSWERAFGNHHGGVTFRYTQDSEKRTVDIGTDIKNGVSKRNQGLAGRFTYNWNYRYFVDFNFGYTGSENFAPGNQFGFFPAFLLHGTLPKSHLLRIT</sequence>
<evidence type="ECO:0008006" key="3">
    <source>
        <dbReference type="Google" id="ProtNLM"/>
    </source>
</evidence>
<dbReference type="EMBL" id="AP022660">
    <property type="protein sequence ID" value="BCA48068.1"/>
    <property type="molecule type" value="Genomic_DNA"/>
</dbReference>
<evidence type="ECO:0000313" key="1">
    <source>
        <dbReference type="EMBL" id="BCA48068.1"/>
    </source>
</evidence>
<protein>
    <recommendedName>
        <fullName evidence="3">TonB-dependent receptor</fullName>
    </recommendedName>
</protein>
<reference evidence="1 2" key="1">
    <citation type="submission" date="2020-02" db="EMBL/GenBank/DDBJ databases">
        <title>Whole-genome sequencing and comparative analysis of the genomes of Bacteroides thetaiotaomicron and Escherichia coli isolated from a healthy resident in Vietnam.</title>
        <authorList>
            <person name="Mohsin M."/>
            <person name="Tanaka K."/>
            <person name="Kawahara R."/>
            <person name="Kondo S."/>
            <person name="Noguchi H."/>
            <person name="Motooka D."/>
            <person name="Nakamura S."/>
            <person name="Khong D.T."/>
            <person name="Nguyen T.N."/>
            <person name="Tran H.T."/>
            <person name="Yamamoto Y."/>
        </authorList>
    </citation>
    <scope>NUCLEOTIDE SEQUENCE [LARGE SCALE GENOMIC DNA]</scope>
    <source>
        <strain evidence="1 2">F9-2</strain>
    </source>
</reference>
<proteinExistence type="predicted"/>
<dbReference type="SUPFAM" id="SSF56935">
    <property type="entry name" value="Porins"/>
    <property type="match status" value="1"/>
</dbReference>
<accession>A0A679HFH4</accession>
<dbReference type="Proteomes" id="UP000500882">
    <property type="component" value="Chromosome"/>
</dbReference>
<dbReference type="AlphaFoldDB" id="A0A679HFH4"/>
<evidence type="ECO:0000313" key="2">
    <source>
        <dbReference type="Proteomes" id="UP000500882"/>
    </source>
</evidence>
<organism evidence="1 2">
    <name type="scientific">Bacteroides thetaiotaomicron</name>
    <dbReference type="NCBI Taxonomy" id="818"/>
    <lineage>
        <taxon>Bacteria</taxon>
        <taxon>Pseudomonadati</taxon>
        <taxon>Bacteroidota</taxon>
        <taxon>Bacteroidia</taxon>
        <taxon>Bacteroidales</taxon>
        <taxon>Bacteroidaceae</taxon>
        <taxon>Bacteroides</taxon>
    </lineage>
</organism>